<dbReference type="GO" id="GO:0005886">
    <property type="term" value="C:plasma membrane"/>
    <property type="evidence" value="ECO:0007669"/>
    <property type="project" value="UniProtKB-SubCell"/>
</dbReference>
<feature type="transmembrane region" description="Helical" evidence="6">
    <location>
        <begin position="12"/>
        <end position="33"/>
    </location>
</feature>
<keyword evidence="9" id="KW-1185">Reference proteome</keyword>
<comment type="caution">
    <text evidence="6">Lacks conserved residue(s) required for the propagation of feature annotation.</text>
</comment>
<dbReference type="GO" id="GO:0007165">
    <property type="term" value="P:signal transduction"/>
    <property type="evidence" value="ECO:0007669"/>
    <property type="project" value="UniProtKB-KW"/>
</dbReference>
<feature type="region of interest" description="Disordered" evidence="7">
    <location>
        <begin position="356"/>
        <end position="397"/>
    </location>
</feature>
<dbReference type="InterPro" id="IPR013604">
    <property type="entry name" value="7TM_chemorcpt"/>
</dbReference>
<feature type="transmembrane region" description="Helical" evidence="6">
    <location>
        <begin position="71"/>
        <end position="91"/>
    </location>
</feature>
<accession>A0A9N9MMJ0</accession>
<feature type="transmembrane region" description="Helical" evidence="6">
    <location>
        <begin position="222"/>
        <end position="245"/>
    </location>
</feature>
<keyword evidence="4 6" id="KW-1133">Transmembrane helix</keyword>
<proteinExistence type="inferred from homology"/>
<evidence type="ECO:0000256" key="5">
    <source>
        <dbReference type="ARBA" id="ARBA00023136"/>
    </source>
</evidence>
<reference evidence="8" key="1">
    <citation type="submission" date="2022-01" db="EMBL/GenBank/DDBJ databases">
        <authorList>
            <person name="King R."/>
        </authorList>
    </citation>
    <scope>NUCLEOTIDE SEQUENCE</scope>
</reference>
<keyword evidence="6" id="KW-0807">Transducer</keyword>
<name>A0A9N9MMJ0_9CUCU</name>
<evidence type="ECO:0000256" key="2">
    <source>
        <dbReference type="ARBA" id="ARBA00022475"/>
    </source>
</evidence>
<comment type="function">
    <text evidence="6">Gustatory receptor which mediates acceptance or avoidance behavior, depending on its substrates.</text>
</comment>
<keyword evidence="2 6" id="KW-1003">Cell membrane</keyword>
<organism evidence="8 9">
    <name type="scientific">Ceutorhynchus assimilis</name>
    <name type="common">cabbage seed weevil</name>
    <dbReference type="NCBI Taxonomy" id="467358"/>
    <lineage>
        <taxon>Eukaryota</taxon>
        <taxon>Metazoa</taxon>
        <taxon>Ecdysozoa</taxon>
        <taxon>Arthropoda</taxon>
        <taxon>Hexapoda</taxon>
        <taxon>Insecta</taxon>
        <taxon>Pterygota</taxon>
        <taxon>Neoptera</taxon>
        <taxon>Endopterygota</taxon>
        <taxon>Coleoptera</taxon>
        <taxon>Polyphaga</taxon>
        <taxon>Cucujiformia</taxon>
        <taxon>Curculionidae</taxon>
        <taxon>Ceutorhynchinae</taxon>
        <taxon>Ceutorhynchus</taxon>
    </lineage>
</organism>
<evidence type="ECO:0000256" key="4">
    <source>
        <dbReference type="ARBA" id="ARBA00022989"/>
    </source>
</evidence>
<sequence>MSATLDTQTTFYILVRNAFYVIFCVSTLMQVAMGHCAKYSTARWLNSLATSDAAMEKLGLLTNCRTLKKSIAYLISLGVFLFVAKVVIYQQAFEKPWIIVICVAVYHITKSTLKMGFVFFMLHLHLRFQMINTAIDEFASRNQRLSLVVPGLTFYDHSVAEKFNSICKMHFRLSYLAKRLNDIASFQLFFSFFVSLGALLLFSFYLYHYIKTMSSENLGYSYKAISTFLFGIIGLIDEIFDCLLITKSCGLLCKSSNSLTNQICKTNPTHTYPKRYIQWKINLKSSPGQLPDVLPDPLTPVSMENPEMLQPQLEMSDLELERSDVENNLSDPESKILDAANEPPEISDADALAENFSLSDAESAETQVPVPASVRPRRQQKRPQYLQEYQSDIDISD</sequence>
<evidence type="ECO:0000256" key="1">
    <source>
        <dbReference type="ARBA" id="ARBA00004651"/>
    </source>
</evidence>
<evidence type="ECO:0000256" key="3">
    <source>
        <dbReference type="ARBA" id="ARBA00022692"/>
    </source>
</evidence>
<dbReference type="GO" id="GO:0050909">
    <property type="term" value="P:sensory perception of taste"/>
    <property type="evidence" value="ECO:0007669"/>
    <property type="project" value="InterPro"/>
</dbReference>
<keyword evidence="6" id="KW-0675">Receptor</keyword>
<dbReference type="Proteomes" id="UP001152799">
    <property type="component" value="Chromosome 3"/>
</dbReference>
<keyword evidence="5 6" id="KW-0472">Membrane</keyword>
<gene>
    <name evidence="8" type="ORF">CEUTPL_LOCUS6220</name>
</gene>
<feature type="transmembrane region" description="Helical" evidence="6">
    <location>
        <begin position="188"/>
        <end position="210"/>
    </location>
</feature>
<feature type="transmembrane region" description="Helical" evidence="6">
    <location>
        <begin position="97"/>
        <end position="122"/>
    </location>
</feature>
<evidence type="ECO:0000256" key="6">
    <source>
        <dbReference type="RuleBase" id="RU363108"/>
    </source>
</evidence>
<evidence type="ECO:0000313" key="8">
    <source>
        <dbReference type="EMBL" id="CAG9765615.1"/>
    </source>
</evidence>
<evidence type="ECO:0000256" key="7">
    <source>
        <dbReference type="SAM" id="MobiDB-lite"/>
    </source>
</evidence>
<feature type="compositionally biased region" description="Polar residues" evidence="7">
    <location>
        <begin position="356"/>
        <end position="366"/>
    </location>
</feature>
<evidence type="ECO:0000313" key="9">
    <source>
        <dbReference type="Proteomes" id="UP001152799"/>
    </source>
</evidence>
<dbReference type="AlphaFoldDB" id="A0A9N9MMJ0"/>
<keyword evidence="3 6" id="KW-0812">Transmembrane</keyword>
<comment type="subcellular location">
    <subcellularLocation>
        <location evidence="1 6">Cell membrane</location>
        <topology evidence="1 6">Multi-pass membrane protein</topology>
    </subcellularLocation>
</comment>
<dbReference type="EMBL" id="OU892279">
    <property type="protein sequence ID" value="CAG9765615.1"/>
    <property type="molecule type" value="Genomic_DNA"/>
</dbReference>
<dbReference type="Pfam" id="PF08395">
    <property type="entry name" value="7tm_7"/>
    <property type="match status" value="1"/>
</dbReference>
<comment type="similarity">
    <text evidence="6">Belongs to the insect chemoreceptor superfamily. Gustatory receptor (GR) family.</text>
</comment>
<protein>
    <recommendedName>
        <fullName evidence="6">Gustatory receptor</fullName>
    </recommendedName>
</protein>